<dbReference type="AlphaFoldDB" id="A0A8H6AGI5"/>
<dbReference type="EMBL" id="SPNV01000010">
    <property type="protein sequence ID" value="KAF5866240.1"/>
    <property type="molecule type" value="Genomic_DNA"/>
</dbReference>
<evidence type="ECO:0008006" key="3">
    <source>
        <dbReference type="Google" id="ProtNLM"/>
    </source>
</evidence>
<comment type="caution">
    <text evidence="1">The sequence shown here is derived from an EMBL/GenBank/DDBJ whole genome shotgun (WGS) entry which is preliminary data.</text>
</comment>
<keyword evidence="2" id="KW-1185">Reference proteome</keyword>
<organism evidence="1 2">
    <name type="scientific">Petromyces alliaceus</name>
    <name type="common">Aspergillus alliaceus</name>
    <dbReference type="NCBI Taxonomy" id="209559"/>
    <lineage>
        <taxon>Eukaryota</taxon>
        <taxon>Fungi</taxon>
        <taxon>Dikarya</taxon>
        <taxon>Ascomycota</taxon>
        <taxon>Pezizomycotina</taxon>
        <taxon>Eurotiomycetes</taxon>
        <taxon>Eurotiomycetidae</taxon>
        <taxon>Eurotiales</taxon>
        <taxon>Aspergillaceae</taxon>
        <taxon>Aspergillus</taxon>
        <taxon>Aspergillus subgen. Circumdati</taxon>
    </lineage>
</organism>
<dbReference type="SUPFAM" id="SSF53474">
    <property type="entry name" value="alpha/beta-Hydrolases"/>
    <property type="match status" value="1"/>
</dbReference>
<gene>
    <name evidence="1" type="ORF">ETB97_000204</name>
</gene>
<dbReference type="Pfam" id="PF08538">
    <property type="entry name" value="DUF1749"/>
    <property type="match status" value="1"/>
</dbReference>
<evidence type="ECO:0000313" key="1">
    <source>
        <dbReference type="EMBL" id="KAF5866240.1"/>
    </source>
</evidence>
<dbReference type="Proteomes" id="UP000541154">
    <property type="component" value="Unassembled WGS sequence"/>
</dbReference>
<name>A0A8H6AGI5_PETAA</name>
<evidence type="ECO:0000313" key="2">
    <source>
        <dbReference type="Proteomes" id="UP000541154"/>
    </source>
</evidence>
<accession>A0A8H6AGI5</accession>
<dbReference type="PANTHER" id="PTHR31591">
    <property type="entry name" value="UPF0613 PROTEIN PB24D3.06C"/>
    <property type="match status" value="1"/>
</dbReference>
<protein>
    <recommendedName>
        <fullName evidence="3">Esterase</fullName>
    </recommendedName>
</protein>
<proteinExistence type="predicted"/>
<dbReference type="PANTHER" id="PTHR31591:SF4">
    <property type="entry name" value="PUTATIVE (AFU_ORTHOLOGUE AFUA_7G00330)-RELATED"/>
    <property type="match status" value="1"/>
</dbReference>
<dbReference type="InterPro" id="IPR029058">
    <property type="entry name" value="AB_hydrolase_fold"/>
</dbReference>
<reference evidence="1 2" key="1">
    <citation type="submission" date="2019-04" db="EMBL/GenBank/DDBJ databases">
        <title>Aspergillus burnettii sp. nov., novel species from soil in southeast Queensland.</title>
        <authorList>
            <person name="Gilchrist C.L.M."/>
            <person name="Pitt J.I."/>
            <person name="Lange L."/>
            <person name="Lacey H.J."/>
            <person name="Vuong D."/>
            <person name="Midgley D.J."/>
            <person name="Greenfield P."/>
            <person name="Bradbury M."/>
            <person name="Lacey E."/>
            <person name="Busk P.K."/>
            <person name="Pilgaard B."/>
            <person name="Chooi Y.H."/>
            <person name="Piggott A.M."/>
        </authorList>
    </citation>
    <scope>NUCLEOTIDE SEQUENCE [LARGE SCALE GENOMIC DNA]</scope>
    <source>
        <strain evidence="1 2">FRR 5400</strain>
    </source>
</reference>
<dbReference type="InterPro" id="IPR013744">
    <property type="entry name" value="SidJ"/>
</dbReference>
<sequence>MAKGQPGILHQYAERLVAFEFTRGNQRKPHSIIFIGGLSDGLWTVDYMTDLVTALQNSEWSVFSLVLSSSYNGWGVGRLGQDIDEIAQCVQYARDYKKQLFGPGKVVIMGHSTGSQDVMHYLSCPNPRPRHPVLDKDVEPMVRPPVDGAIMQAPVSDRESILYVLNSGTERDSPENMQELYRQAVTDAKKNTYEDGNSVETIVPLSVTARIGYSSSTAVSSRRFLSLASPDSPQKPDEDDLFSSDLSDAQLQKTFGVIGSRGLLRSRLMVLYSGRDQSVPSWVDKGVLVKRWSTVAGEFWHPKSMIIPGASHALSDDDQAEPRRILVERVTEYLDEVVKCT</sequence>
<dbReference type="Gene3D" id="3.40.50.1820">
    <property type="entry name" value="alpha/beta hydrolase"/>
    <property type="match status" value="1"/>
</dbReference>